<keyword evidence="3" id="KW-0808">Transferase</keyword>
<evidence type="ECO:0000256" key="1">
    <source>
        <dbReference type="ARBA" id="ARBA00038349"/>
    </source>
</evidence>
<keyword evidence="3" id="KW-0418">Kinase</keyword>
<proteinExistence type="inferred from homology"/>
<protein>
    <submittedName>
        <fullName evidence="3">Pseudopodium-enriched atypical kinase 1</fullName>
    </submittedName>
</protein>
<comment type="similarity">
    <text evidence="1">Belongs to the protein kinase superfamily.</text>
</comment>
<dbReference type="Proteomes" id="UP000503349">
    <property type="component" value="Chromosome 6"/>
</dbReference>
<name>A0A6G1PLM3_CHAAH</name>
<reference evidence="3 4" key="1">
    <citation type="submission" date="2019-02" db="EMBL/GenBank/DDBJ databases">
        <title>Opniocepnalus argus genome.</title>
        <authorList>
            <person name="Zhou C."/>
            <person name="Xiao S."/>
        </authorList>
    </citation>
    <scope>NUCLEOTIDE SEQUENCE [LARGE SCALE GENOMIC DNA]</scope>
    <source>
        <strain evidence="3">OARG1902GOOAL</strain>
        <tissue evidence="3">Muscle</tissue>
    </source>
</reference>
<sequence length="615" mass="68714">MASGSDSRVDGQPPALPVKQHRRSSLSHSSMESDCAIFNPVGLQNQNYTYNDVFSETTDCHADQCPIHQRYDPSQHQERFFSDGTPPPIPKKRFARTLSLPGTSAPPPFPLSPLSPLQRNPQNFDNPLYMLAPIPNTYLYEVPEEIKPAGSTVSVMPFSQLTFDTPDEHLPYHFSSFDDQRVISQGIQHRHLLFLRSMAQSLEADILLQGEALEELSSFQPQDFLFSENSEPQRIGDNVYYGLCSPKFPGRVFGLKVHKQTDEAPSSQTKHHSSHVNVQDVLVYFPPSNTLSNDSATACSQDPCGLFKSDCSVAKPPCGCSTEPAKDPANKSPPSLESLLLQGHSLSIERDLPHVSLEDFVQDSSSLQSTECLVYERQICVLLVQILMGSQHLYNISANAAELRPKDILLVWPSRRDKGGNKQDQGAPGGKRNLKTCRLKDEMEWERSEKKGRIQSLWRTHGSARVVLTPKVFTRPALPFIKSQIGTLIQYCLHPREKLTGPTETNTSYRRGLLYLSSLLKNESSGSQMADMVAMVQVLLWGPHVPLFNLTVSPNTAIHNWLTIKRALLVMKLAERGLIEDQSVLDWEDCMCLQYLSFTDPETVVSVTSQLNASI</sequence>
<evidence type="ECO:0000313" key="4">
    <source>
        <dbReference type="Proteomes" id="UP000503349"/>
    </source>
</evidence>
<feature type="region of interest" description="Disordered" evidence="2">
    <location>
        <begin position="414"/>
        <end position="433"/>
    </location>
</feature>
<dbReference type="AlphaFoldDB" id="A0A6G1PLM3"/>
<keyword evidence="4" id="KW-1185">Reference proteome</keyword>
<dbReference type="PANTHER" id="PTHR22972:SF5">
    <property type="entry name" value="INACTIVE TYROSINE-PROTEIN KINASE PEAK1"/>
    <property type="match status" value="1"/>
</dbReference>
<evidence type="ECO:0000313" key="3">
    <source>
        <dbReference type="EMBL" id="KAF3691044.1"/>
    </source>
</evidence>
<dbReference type="GO" id="GO:0004672">
    <property type="term" value="F:protein kinase activity"/>
    <property type="evidence" value="ECO:0007669"/>
    <property type="project" value="TreeGrafter"/>
</dbReference>
<gene>
    <name evidence="3" type="ORF">EXN66_Car006718</name>
</gene>
<dbReference type="EMBL" id="CM015717">
    <property type="protein sequence ID" value="KAF3691044.1"/>
    <property type="molecule type" value="Genomic_DNA"/>
</dbReference>
<reference evidence="4" key="2">
    <citation type="submission" date="2019-02" db="EMBL/GenBank/DDBJ databases">
        <title>Opniocepnalus argus Var Kimnra genome.</title>
        <authorList>
            <person name="Zhou C."/>
            <person name="Xiao S."/>
        </authorList>
    </citation>
    <scope>NUCLEOTIDE SEQUENCE [LARGE SCALE GENOMIC DNA]</scope>
</reference>
<feature type="region of interest" description="Disordered" evidence="2">
    <location>
        <begin position="1"/>
        <end position="31"/>
    </location>
</feature>
<dbReference type="PANTHER" id="PTHR22972">
    <property type="entry name" value="SERINE/THREONINE PROTEIN KINASE"/>
    <property type="match status" value="1"/>
</dbReference>
<accession>A0A6G1PLM3</accession>
<evidence type="ECO:0000256" key="2">
    <source>
        <dbReference type="SAM" id="MobiDB-lite"/>
    </source>
</evidence>
<organism evidence="3 4">
    <name type="scientific">Channa argus</name>
    <name type="common">Northern snakehead</name>
    <name type="synonym">Ophicephalus argus</name>
    <dbReference type="NCBI Taxonomy" id="215402"/>
    <lineage>
        <taxon>Eukaryota</taxon>
        <taxon>Metazoa</taxon>
        <taxon>Chordata</taxon>
        <taxon>Craniata</taxon>
        <taxon>Vertebrata</taxon>
        <taxon>Euteleostomi</taxon>
        <taxon>Actinopterygii</taxon>
        <taxon>Neopterygii</taxon>
        <taxon>Teleostei</taxon>
        <taxon>Neoteleostei</taxon>
        <taxon>Acanthomorphata</taxon>
        <taxon>Anabantaria</taxon>
        <taxon>Anabantiformes</taxon>
        <taxon>Channoidei</taxon>
        <taxon>Channidae</taxon>
        <taxon>Channa</taxon>
    </lineage>
</organism>
<dbReference type="InterPro" id="IPR051511">
    <property type="entry name" value="MitoQC_Scaffold_Kinases"/>
</dbReference>